<dbReference type="AlphaFoldDB" id="A0A239JV83"/>
<proteinExistence type="predicted"/>
<evidence type="ECO:0000313" key="3">
    <source>
        <dbReference type="Proteomes" id="UP000198339"/>
    </source>
</evidence>
<evidence type="ECO:0008006" key="4">
    <source>
        <dbReference type="Google" id="ProtNLM"/>
    </source>
</evidence>
<accession>A0A239JV83</accession>
<dbReference type="RefSeq" id="WP_089216742.1">
    <property type="nucleotide sequence ID" value="NZ_FZPA01000011.1"/>
</dbReference>
<protein>
    <recommendedName>
        <fullName evidence="4">Glycosidase</fullName>
    </recommendedName>
</protein>
<sequence length="181" mass="19726">MPRAVEASGAALVRSGDDSGCVSSSPHGNGLTEVELTWIEGRHEQWIRFGRVAAERILSRSTRVMAFRPGAVFGFVRWTSNDFGTIHSTIAIAIAMTPGEQFSTLPFVRPGAEILARIDGWPKVQQALAAIDAVEAAGIEACDASPDHWRHVGNRLAAGLPFRPYGLDRHTAWLRRRAIEA</sequence>
<evidence type="ECO:0000313" key="2">
    <source>
        <dbReference type="EMBL" id="SNT09358.1"/>
    </source>
</evidence>
<name>A0A239JV83_9SPHN</name>
<evidence type="ECO:0000256" key="1">
    <source>
        <dbReference type="SAM" id="MobiDB-lite"/>
    </source>
</evidence>
<dbReference type="InterPro" id="IPR021263">
    <property type="entry name" value="DUF2840"/>
</dbReference>
<gene>
    <name evidence="2" type="ORF">SAMN06295955_11176</name>
</gene>
<reference evidence="2 3" key="1">
    <citation type="submission" date="2017-06" db="EMBL/GenBank/DDBJ databases">
        <authorList>
            <person name="Kim H.J."/>
            <person name="Triplett B.A."/>
        </authorList>
    </citation>
    <scope>NUCLEOTIDE SEQUENCE [LARGE SCALE GENOMIC DNA]</scope>
    <source>
        <strain evidence="2 3">DS15</strain>
    </source>
</reference>
<dbReference type="EMBL" id="FZPA01000011">
    <property type="protein sequence ID" value="SNT09358.1"/>
    <property type="molecule type" value="Genomic_DNA"/>
</dbReference>
<keyword evidence="3" id="KW-1185">Reference proteome</keyword>
<feature type="region of interest" description="Disordered" evidence="1">
    <location>
        <begin position="1"/>
        <end position="27"/>
    </location>
</feature>
<dbReference type="Pfam" id="PF11000">
    <property type="entry name" value="DUF2840"/>
    <property type="match status" value="1"/>
</dbReference>
<dbReference type="OrthoDB" id="9810432at2"/>
<dbReference type="Proteomes" id="UP000198339">
    <property type="component" value="Unassembled WGS sequence"/>
</dbReference>
<organism evidence="2 3">
    <name type="scientific">Sphingopyxis indica</name>
    <dbReference type="NCBI Taxonomy" id="436663"/>
    <lineage>
        <taxon>Bacteria</taxon>
        <taxon>Pseudomonadati</taxon>
        <taxon>Pseudomonadota</taxon>
        <taxon>Alphaproteobacteria</taxon>
        <taxon>Sphingomonadales</taxon>
        <taxon>Sphingomonadaceae</taxon>
        <taxon>Sphingopyxis</taxon>
    </lineage>
</organism>